<dbReference type="InterPro" id="IPR011009">
    <property type="entry name" value="Kinase-like_dom_sf"/>
</dbReference>
<dbReference type="GO" id="GO:0004672">
    <property type="term" value="F:protein kinase activity"/>
    <property type="evidence" value="ECO:0007669"/>
    <property type="project" value="InterPro"/>
</dbReference>
<comment type="caution">
    <text evidence="3">The sequence shown here is derived from an EMBL/GenBank/DDBJ whole genome shotgun (WGS) entry which is preliminary data.</text>
</comment>
<dbReference type="PANTHER" id="PTHR13902">
    <property type="entry name" value="SERINE/THREONINE-PROTEIN KINASE WNK WITH NO LYSINE -RELATED"/>
    <property type="match status" value="1"/>
</dbReference>
<evidence type="ECO:0000313" key="4">
    <source>
        <dbReference type="Proteomes" id="UP000276133"/>
    </source>
</evidence>
<evidence type="ECO:0000313" key="3">
    <source>
        <dbReference type="EMBL" id="RNA44156.1"/>
    </source>
</evidence>
<dbReference type="PROSITE" id="PS50011">
    <property type="entry name" value="PROTEIN_KINASE_DOM"/>
    <property type="match status" value="1"/>
</dbReference>
<feature type="region of interest" description="Disordered" evidence="1">
    <location>
        <begin position="283"/>
        <end position="308"/>
    </location>
</feature>
<dbReference type="Pfam" id="PF00069">
    <property type="entry name" value="Pkinase"/>
    <property type="match status" value="1"/>
</dbReference>
<proteinExistence type="predicted"/>
<dbReference type="SUPFAM" id="SSF56112">
    <property type="entry name" value="Protein kinase-like (PK-like)"/>
    <property type="match status" value="1"/>
</dbReference>
<dbReference type="AlphaFoldDB" id="A0A3M7T7Z0"/>
<dbReference type="GO" id="GO:0005524">
    <property type="term" value="F:ATP binding"/>
    <property type="evidence" value="ECO:0007669"/>
    <property type="project" value="InterPro"/>
</dbReference>
<reference evidence="3 4" key="1">
    <citation type="journal article" date="2018" name="Sci. Rep.">
        <title>Genomic signatures of local adaptation to the degree of environmental predictability in rotifers.</title>
        <authorList>
            <person name="Franch-Gras L."/>
            <person name="Hahn C."/>
            <person name="Garcia-Roger E.M."/>
            <person name="Carmona M.J."/>
            <person name="Serra M."/>
            <person name="Gomez A."/>
        </authorList>
    </citation>
    <scope>NUCLEOTIDE SEQUENCE [LARGE SCALE GENOMIC DNA]</scope>
    <source>
        <strain evidence="3">HYR1</strain>
    </source>
</reference>
<accession>A0A3M7T7Z0</accession>
<dbReference type="Proteomes" id="UP000276133">
    <property type="component" value="Unassembled WGS sequence"/>
</dbReference>
<evidence type="ECO:0000259" key="2">
    <source>
        <dbReference type="PROSITE" id="PS50011"/>
    </source>
</evidence>
<evidence type="ECO:0000256" key="1">
    <source>
        <dbReference type="SAM" id="MobiDB-lite"/>
    </source>
</evidence>
<gene>
    <name evidence="3" type="ORF">BpHYR1_033213</name>
</gene>
<feature type="compositionally biased region" description="Polar residues" evidence="1">
    <location>
        <begin position="332"/>
        <end position="354"/>
    </location>
</feature>
<dbReference type="STRING" id="10195.A0A3M7T7Z0"/>
<feature type="compositionally biased region" description="Low complexity" evidence="1">
    <location>
        <begin position="284"/>
        <end position="308"/>
    </location>
</feature>
<feature type="compositionally biased region" description="Basic and acidic residues" evidence="1">
    <location>
        <begin position="356"/>
        <end position="366"/>
    </location>
</feature>
<dbReference type="EMBL" id="REGN01000144">
    <property type="protein sequence ID" value="RNA44156.1"/>
    <property type="molecule type" value="Genomic_DNA"/>
</dbReference>
<feature type="region of interest" description="Disordered" evidence="1">
    <location>
        <begin position="332"/>
        <end position="367"/>
    </location>
</feature>
<keyword evidence="3" id="KW-0675">Receptor</keyword>
<organism evidence="3 4">
    <name type="scientific">Brachionus plicatilis</name>
    <name type="common">Marine rotifer</name>
    <name type="synonym">Brachionus muelleri</name>
    <dbReference type="NCBI Taxonomy" id="10195"/>
    <lineage>
        <taxon>Eukaryota</taxon>
        <taxon>Metazoa</taxon>
        <taxon>Spiralia</taxon>
        <taxon>Gnathifera</taxon>
        <taxon>Rotifera</taxon>
        <taxon>Eurotatoria</taxon>
        <taxon>Monogononta</taxon>
        <taxon>Pseudotrocha</taxon>
        <taxon>Ploima</taxon>
        <taxon>Brachionidae</taxon>
        <taxon>Brachionus</taxon>
    </lineage>
</organism>
<dbReference type="OrthoDB" id="1034557at2759"/>
<dbReference type="InterPro" id="IPR000719">
    <property type="entry name" value="Prot_kinase_dom"/>
</dbReference>
<sequence length="443" mass="50002">MIYLKIKANIFMSYSGDLTRGFEQILQIYKKLYTYFRTYMHKCDPPVVHGDLSCDTIYIQHNGLIKIGSIAPDIVNTHVKTCIDLTKWSKHMHYIAPELKEFIGSPSDNQEIQTNSPSVDIYAFGMVALEMFNLEFGGNGSTHTVTPELIKQLIDSLDEKQQDFIKRCIEPDPKKRPTAKELLFHPLLFEVPSLRLFAAHQLIKNYNDSIATFNNSSFSKSSDYVVASLKDHEYKFGQLPPFDVNKYLEDVKNGVNPLIVVESNPSEQKIEVSCESTWSVKSALSPNSHRSSNASSKTSSSNSSPLHSLSAEHFEKFVPEQTRTQSPILVQSQNGASANQTTNCIPSEQANESAAETEKKPSERRQAQQIDTNLTLDEAQNIYKLSVTITFEDRTARLIQSPLNKTDTVNDLADELIDHGLVNEVLNIIHLFKQIRLIKKNSK</sequence>
<dbReference type="InterPro" id="IPR050588">
    <property type="entry name" value="WNK_Ser-Thr_kinase"/>
</dbReference>
<keyword evidence="4" id="KW-1185">Reference proteome</keyword>
<protein>
    <submittedName>
        <fullName evidence="3">Nuclear receptor-binding factor-like</fullName>
    </submittedName>
</protein>
<dbReference type="Gene3D" id="1.10.510.10">
    <property type="entry name" value="Transferase(Phosphotransferase) domain 1"/>
    <property type="match status" value="1"/>
</dbReference>
<name>A0A3M7T7Z0_BRAPC</name>
<feature type="domain" description="Protein kinase" evidence="2">
    <location>
        <begin position="1"/>
        <end position="188"/>
    </location>
</feature>